<keyword evidence="3" id="KW-0812">Transmembrane</keyword>
<sequence length="330" mass="37301">MLASNTGRRLLQQPLQRHNWIRSVGSVFVRKQTRSSVSDAPGSAAAKVFVSHSIPTTAGFGQRVWRAYTRRLEKSPLWTKATMAAVIFFVSDSATQLLLPQPFDPTSTSSGTESATSWKASRAFSGAGFGVIATTWLHYWWGFLEMAVGTRLPVARHRFANTITKVVLDQGIGAPCYIYSYYVLTNFLQRLHPQATWNELHTAWTETSQKASDMLWPTMFQHWRLWPAVHTLNFYYTPLHHRVLVQNTVLIGWSAYLSHLNFNDTNKLMTPNEEINVSIARRETARALAKIETQRLQHPQTDIHSSLDEAGSLDDAVVSPKRTRMSLGTQ</sequence>
<keyword evidence="4" id="KW-1133">Transmembrane helix</keyword>
<reference evidence="7 8" key="1">
    <citation type="journal article" date="2008" name="Nature">
        <title>The Phaeodactylum genome reveals the evolutionary history of diatom genomes.</title>
        <authorList>
            <person name="Bowler C."/>
            <person name="Allen A.E."/>
            <person name="Badger J.H."/>
            <person name="Grimwood J."/>
            <person name="Jabbari K."/>
            <person name="Kuo A."/>
            <person name="Maheswari U."/>
            <person name="Martens C."/>
            <person name="Maumus F."/>
            <person name="Otillar R.P."/>
            <person name="Rayko E."/>
            <person name="Salamov A."/>
            <person name="Vandepoele K."/>
            <person name="Beszteri B."/>
            <person name="Gruber A."/>
            <person name="Heijde M."/>
            <person name="Katinka M."/>
            <person name="Mock T."/>
            <person name="Valentin K."/>
            <person name="Verret F."/>
            <person name="Berges J.A."/>
            <person name="Brownlee C."/>
            <person name="Cadoret J.P."/>
            <person name="Chiovitti A."/>
            <person name="Choi C.J."/>
            <person name="Coesel S."/>
            <person name="De Martino A."/>
            <person name="Detter J.C."/>
            <person name="Durkin C."/>
            <person name="Falciatore A."/>
            <person name="Fournet J."/>
            <person name="Haruta M."/>
            <person name="Huysman M.J."/>
            <person name="Jenkins B.D."/>
            <person name="Jiroutova K."/>
            <person name="Jorgensen R.E."/>
            <person name="Joubert Y."/>
            <person name="Kaplan A."/>
            <person name="Kroger N."/>
            <person name="Kroth P.G."/>
            <person name="La Roche J."/>
            <person name="Lindquist E."/>
            <person name="Lommer M."/>
            <person name="Martin-Jezequel V."/>
            <person name="Lopez P.J."/>
            <person name="Lucas S."/>
            <person name="Mangogna M."/>
            <person name="McGinnis K."/>
            <person name="Medlin L.K."/>
            <person name="Montsant A."/>
            <person name="Oudot-Le Secq M.P."/>
            <person name="Napoli C."/>
            <person name="Obornik M."/>
            <person name="Parker M.S."/>
            <person name="Petit J.L."/>
            <person name="Porcel B.M."/>
            <person name="Poulsen N."/>
            <person name="Robison M."/>
            <person name="Rychlewski L."/>
            <person name="Rynearson T.A."/>
            <person name="Schmutz J."/>
            <person name="Shapiro H."/>
            <person name="Siaut M."/>
            <person name="Stanley M."/>
            <person name="Sussman M.R."/>
            <person name="Taylor A.R."/>
            <person name="Vardi A."/>
            <person name="von Dassow P."/>
            <person name="Vyverman W."/>
            <person name="Willis A."/>
            <person name="Wyrwicz L.S."/>
            <person name="Rokhsar D.S."/>
            <person name="Weissenbach J."/>
            <person name="Armbrust E.V."/>
            <person name="Green B.R."/>
            <person name="Van de Peer Y."/>
            <person name="Grigoriev I.V."/>
        </authorList>
    </citation>
    <scope>NUCLEOTIDE SEQUENCE [LARGE SCALE GENOMIC DNA]</scope>
    <source>
        <strain evidence="7 8">CCAP 1055/1</strain>
    </source>
</reference>
<dbReference type="AlphaFoldDB" id="B7G394"/>
<evidence type="ECO:0000313" key="8">
    <source>
        <dbReference type="Proteomes" id="UP000000759"/>
    </source>
</evidence>
<dbReference type="EMBL" id="CM000615">
    <property type="protein sequence ID" value="EEC46792.1"/>
    <property type="molecule type" value="Genomic_DNA"/>
</dbReference>
<dbReference type="OMA" id="HRFANTI"/>
<evidence type="ECO:0000256" key="2">
    <source>
        <dbReference type="ARBA" id="ARBA00006824"/>
    </source>
</evidence>
<evidence type="ECO:0000313" key="7">
    <source>
        <dbReference type="EMBL" id="EEC46792.1"/>
    </source>
</evidence>
<dbReference type="KEGG" id="pti:PHATRDRAFT_47402"/>
<keyword evidence="8" id="KW-1185">Reference proteome</keyword>
<accession>B7G394</accession>
<dbReference type="GeneID" id="7202543"/>
<evidence type="ECO:0000256" key="6">
    <source>
        <dbReference type="RuleBase" id="RU363053"/>
    </source>
</evidence>
<dbReference type="GO" id="GO:0005737">
    <property type="term" value="C:cytoplasm"/>
    <property type="evidence" value="ECO:0007669"/>
    <property type="project" value="TreeGrafter"/>
</dbReference>
<dbReference type="PANTHER" id="PTHR11266">
    <property type="entry name" value="PEROXISOMAL MEMBRANE PROTEIN 2, PXMP2 MPV17"/>
    <property type="match status" value="1"/>
</dbReference>
<dbReference type="Proteomes" id="UP000000759">
    <property type="component" value="Chromosome 13"/>
</dbReference>
<dbReference type="STRING" id="556484.B7G394"/>
<evidence type="ECO:0000256" key="5">
    <source>
        <dbReference type="ARBA" id="ARBA00023136"/>
    </source>
</evidence>
<organism evidence="7 8">
    <name type="scientific">Phaeodactylum tricornutum (strain CCAP 1055/1)</name>
    <dbReference type="NCBI Taxonomy" id="556484"/>
    <lineage>
        <taxon>Eukaryota</taxon>
        <taxon>Sar</taxon>
        <taxon>Stramenopiles</taxon>
        <taxon>Ochrophyta</taxon>
        <taxon>Bacillariophyta</taxon>
        <taxon>Bacillariophyceae</taxon>
        <taxon>Bacillariophycidae</taxon>
        <taxon>Naviculales</taxon>
        <taxon>Phaeodactylaceae</taxon>
        <taxon>Phaeodactylum</taxon>
    </lineage>
</organism>
<protein>
    <submittedName>
        <fullName evidence="7">Uncharacterized protein</fullName>
    </submittedName>
</protein>
<dbReference type="Pfam" id="PF04117">
    <property type="entry name" value="Mpv17_PMP22"/>
    <property type="match status" value="1"/>
</dbReference>
<comment type="similarity">
    <text evidence="2 6">Belongs to the peroxisomal membrane protein PXMP2/4 family.</text>
</comment>
<dbReference type="eggNOG" id="KOG1944">
    <property type="taxonomic scope" value="Eukaryota"/>
</dbReference>
<reference evidence="8" key="2">
    <citation type="submission" date="2008-08" db="EMBL/GenBank/DDBJ databases">
        <authorList>
            <consortium name="Diatom Consortium"/>
            <person name="Grigoriev I."/>
            <person name="Grimwood J."/>
            <person name="Kuo A."/>
            <person name="Otillar R.P."/>
            <person name="Salamov A."/>
            <person name="Detter J.C."/>
            <person name="Lindquist E."/>
            <person name="Shapiro H."/>
            <person name="Lucas S."/>
            <person name="Glavina del Rio T."/>
            <person name="Pitluck S."/>
            <person name="Rokhsar D."/>
            <person name="Bowler C."/>
        </authorList>
    </citation>
    <scope>GENOME REANNOTATION</scope>
    <source>
        <strain evidence="8">CCAP 1055/1</strain>
    </source>
</reference>
<gene>
    <name evidence="7" type="ORF">PHATRDRAFT_47402</name>
</gene>
<proteinExistence type="inferred from homology"/>
<dbReference type="HOGENOM" id="CLU_843238_0_0_1"/>
<dbReference type="RefSeq" id="XP_002181578.1">
    <property type="nucleotide sequence ID" value="XM_002181542.1"/>
</dbReference>
<evidence type="ECO:0000256" key="1">
    <source>
        <dbReference type="ARBA" id="ARBA00004141"/>
    </source>
</evidence>
<name>B7G394_PHATC</name>
<evidence type="ECO:0000256" key="3">
    <source>
        <dbReference type="ARBA" id="ARBA00022692"/>
    </source>
</evidence>
<dbReference type="InterPro" id="IPR007248">
    <property type="entry name" value="Mpv17_PMP22"/>
</dbReference>
<dbReference type="OrthoDB" id="430207at2759"/>
<dbReference type="GO" id="GO:0016020">
    <property type="term" value="C:membrane"/>
    <property type="evidence" value="ECO:0007669"/>
    <property type="project" value="UniProtKB-SubCell"/>
</dbReference>
<comment type="subcellular location">
    <subcellularLocation>
        <location evidence="1">Membrane</location>
        <topology evidence="1">Multi-pass membrane protein</topology>
    </subcellularLocation>
</comment>
<keyword evidence="5" id="KW-0472">Membrane</keyword>
<dbReference type="InParanoid" id="B7G394"/>
<dbReference type="PaxDb" id="2850-Phatr47402"/>
<evidence type="ECO:0000256" key="4">
    <source>
        <dbReference type="ARBA" id="ARBA00022989"/>
    </source>
</evidence>